<name>A0AAE0DEV6_9LECA</name>
<protein>
    <submittedName>
        <fullName evidence="2">Uncharacterized protein</fullName>
    </submittedName>
</protein>
<dbReference type="EMBL" id="JASNWA010000011">
    <property type="protein sequence ID" value="KAK3167036.1"/>
    <property type="molecule type" value="Genomic_DNA"/>
</dbReference>
<evidence type="ECO:0000256" key="1">
    <source>
        <dbReference type="SAM" id="MobiDB-lite"/>
    </source>
</evidence>
<feature type="region of interest" description="Disordered" evidence="1">
    <location>
        <begin position="1"/>
        <end position="22"/>
    </location>
</feature>
<evidence type="ECO:0000313" key="2">
    <source>
        <dbReference type="EMBL" id="KAK3167036.1"/>
    </source>
</evidence>
<organism evidence="2 3">
    <name type="scientific">Lepraria neglecta</name>
    <dbReference type="NCBI Taxonomy" id="209136"/>
    <lineage>
        <taxon>Eukaryota</taxon>
        <taxon>Fungi</taxon>
        <taxon>Dikarya</taxon>
        <taxon>Ascomycota</taxon>
        <taxon>Pezizomycotina</taxon>
        <taxon>Lecanoromycetes</taxon>
        <taxon>OSLEUM clade</taxon>
        <taxon>Lecanoromycetidae</taxon>
        <taxon>Lecanorales</taxon>
        <taxon>Lecanorineae</taxon>
        <taxon>Stereocaulaceae</taxon>
        <taxon>Lepraria</taxon>
    </lineage>
</organism>
<evidence type="ECO:0000313" key="3">
    <source>
        <dbReference type="Proteomes" id="UP001276659"/>
    </source>
</evidence>
<reference evidence="2" key="1">
    <citation type="submission" date="2022-11" db="EMBL/GenBank/DDBJ databases">
        <title>Chromosomal genome sequence assembly and mating type (MAT) locus characterization of the leprose asexual lichenized fungus Lepraria neglecta (Nyl.) Erichsen.</title>
        <authorList>
            <person name="Allen J.L."/>
            <person name="Pfeffer B."/>
        </authorList>
    </citation>
    <scope>NUCLEOTIDE SEQUENCE</scope>
    <source>
        <strain evidence="2">Allen 5258</strain>
    </source>
</reference>
<dbReference type="Proteomes" id="UP001276659">
    <property type="component" value="Unassembled WGS sequence"/>
</dbReference>
<comment type="caution">
    <text evidence="2">The sequence shown here is derived from an EMBL/GenBank/DDBJ whole genome shotgun (WGS) entry which is preliminary data.</text>
</comment>
<keyword evidence="3" id="KW-1185">Reference proteome</keyword>
<proteinExistence type="predicted"/>
<accession>A0AAE0DEV6</accession>
<gene>
    <name evidence="2" type="ORF">OEA41_010161</name>
</gene>
<dbReference type="AlphaFoldDB" id="A0AAE0DEV6"/>
<sequence>MREWFSCEGHSGEGGQVEGPDQPIKTAIKAVSQSKEEEAEWLEEVSGNEATNEDAFLALLLPTLLNLEKLDLNIDSEIDYVTRVMEGAARKETPFDTRPAFEKLTDVMQTMAERNYGMKPQHLAVPLQLPAIKAIFGDRIYSEDIEDEEWSLRDLTTASSTVQHLELRESKLNMADLANLLRVPIALKTFIYDLAPNAYNPEFRISFRRMHKALESQTDSLENIWLDSGLAYWNSPWLPERDDLAPLPSFANFKNLKVLRIGSTFIFNTNHNRQLGPLLPRGLHALHLTHGGHEYISSAIEELILQKDEYTPLLNKVVQEGSMLQWRSLWPSLRNVAKVAEENMVSFVTISDGSDQLGRANGQKQENAVERGWGLDGEIQWAKGYTSIPQPPFYRIVDDWQQ</sequence>